<dbReference type="AlphaFoldDB" id="A0A0E9SRL5"/>
<sequence>MPSVFFQRINKLKAESLYRLTVSRTLFTQQEHGKNEALTPMALQYL</sequence>
<organism evidence="1">
    <name type="scientific">Anguilla anguilla</name>
    <name type="common">European freshwater eel</name>
    <name type="synonym">Muraena anguilla</name>
    <dbReference type="NCBI Taxonomy" id="7936"/>
    <lineage>
        <taxon>Eukaryota</taxon>
        <taxon>Metazoa</taxon>
        <taxon>Chordata</taxon>
        <taxon>Craniata</taxon>
        <taxon>Vertebrata</taxon>
        <taxon>Euteleostomi</taxon>
        <taxon>Actinopterygii</taxon>
        <taxon>Neopterygii</taxon>
        <taxon>Teleostei</taxon>
        <taxon>Anguilliformes</taxon>
        <taxon>Anguillidae</taxon>
        <taxon>Anguilla</taxon>
    </lineage>
</organism>
<reference evidence="1" key="2">
    <citation type="journal article" date="2015" name="Fish Shellfish Immunol.">
        <title>Early steps in the European eel (Anguilla anguilla)-Vibrio vulnificus interaction in the gills: Role of the RtxA13 toxin.</title>
        <authorList>
            <person name="Callol A."/>
            <person name="Pajuelo D."/>
            <person name="Ebbesson L."/>
            <person name="Teles M."/>
            <person name="MacKenzie S."/>
            <person name="Amaro C."/>
        </authorList>
    </citation>
    <scope>NUCLEOTIDE SEQUENCE</scope>
</reference>
<dbReference type="EMBL" id="GBXM01065399">
    <property type="protein sequence ID" value="JAH43178.1"/>
    <property type="molecule type" value="Transcribed_RNA"/>
</dbReference>
<proteinExistence type="predicted"/>
<accession>A0A0E9SRL5</accession>
<reference evidence="1" key="1">
    <citation type="submission" date="2014-11" db="EMBL/GenBank/DDBJ databases">
        <authorList>
            <person name="Amaro Gonzalez C."/>
        </authorList>
    </citation>
    <scope>NUCLEOTIDE SEQUENCE</scope>
</reference>
<protein>
    <submittedName>
        <fullName evidence="1">Uncharacterized protein</fullName>
    </submittedName>
</protein>
<evidence type="ECO:0000313" key="1">
    <source>
        <dbReference type="EMBL" id="JAH43178.1"/>
    </source>
</evidence>
<name>A0A0E9SRL5_ANGAN</name>